<accession>A0ABD5PXE6</accession>
<feature type="transmembrane region" description="Helical" evidence="1">
    <location>
        <begin position="6"/>
        <end position="25"/>
    </location>
</feature>
<protein>
    <recommendedName>
        <fullName evidence="4">DUF3784 domain-containing protein</fullName>
    </recommendedName>
</protein>
<gene>
    <name evidence="2" type="ORF">ACFO9K_01405</name>
</gene>
<keyword evidence="1" id="KW-0812">Transmembrane</keyword>
<dbReference type="Proteomes" id="UP001595945">
    <property type="component" value="Unassembled WGS sequence"/>
</dbReference>
<evidence type="ECO:0000313" key="3">
    <source>
        <dbReference type="Proteomes" id="UP001595945"/>
    </source>
</evidence>
<organism evidence="2 3">
    <name type="scientific">Halorussus aquaticus</name>
    <dbReference type="NCBI Taxonomy" id="2953748"/>
    <lineage>
        <taxon>Archaea</taxon>
        <taxon>Methanobacteriati</taxon>
        <taxon>Methanobacteriota</taxon>
        <taxon>Stenosarchaea group</taxon>
        <taxon>Halobacteria</taxon>
        <taxon>Halobacteriales</taxon>
        <taxon>Haladaptataceae</taxon>
        <taxon>Halorussus</taxon>
    </lineage>
</organism>
<feature type="transmembrane region" description="Helical" evidence="1">
    <location>
        <begin position="46"/>
        <end position="70"/>
    </location>
</feature>
<proteinExistence type="predicted"/>
<reference evidence="2 3" key="1">
    <citation type="journal article" date="2019" name="Int. J. Syst. Evol. Microbiol.">
        <title>The Global Catalogue of Microorganisms (GCM) 10K type strain sequencing project: providing services to taxonomists for standard genome sequencing and annotation.</title>
        <authorList>
            <consortium name="The Broad Institute Genomics Platform"/>
            <consortium name="The Broad Institute Genome Sequencing Center for Infectious Disease"/>
            <person name="Wu L."/>
            <person name="Ma J."/>
        </authorList>
    </citation>
    <scope>NUCLEOTIDE SEQUENCE [LARGE SCALE GENOMIC DNA]</scope>
    <source>
        <strain evidence="2 3">XZYJ18</strain>
    </source>
</reference>
<keyword evidence="3" id="KW-1185">Reference proteome</keyword>
<dbReference type="GeneID" id="73046048"/>
<name>A0ABD5PXE6_9EURY</name>
<keyword evidence="1" id="KW-0472">Membrane</keyword>
<evidence type="ECO:0000256" key="1">
    <source>
        <dbReference type="SAM" id="Phobius"/>
    </source>
</evidence>
<comment type="caution">
    <text evidence="2">The sequence shown here is derived from an EMBL/GenBank/DDBJ whole genome shotgun (WGS) entry which is preliminary data.</text>
</comment>
<dbReference type="AlphaFoldDB" id="A0ABD5PXE6"/>
<evidence type="ECO:0008006" key="4">
    <source>
        <dbReference type="Google" id="ProtNLM"/>
    </source>
</evidence>
<keyword evidence="1" id="KW-1133">Transmembrane helix</keyword>
<evidence type="ECO:0000313" key="2">
    <source>
        <dbReference type="EMBL" id="MFC4822910.1"/>
    </source>
</evidence>
<feature type="transmembrane region" description="Helical" evidence="1">
    <location>
        <begin position="82"/>
        <end position="101"/>
    </location>
</feature>
<dbReference type="EMBL" id="JBHSHT010000001">
    <property type="protein sequence ID" value="MFC4822910.1"/>
    <property type="molecule type" value="Genomic_DNA"/>
</dbReference>
<dbReference type="RefSeq" id="WP_254267583.1">
    <property type="nucleotide sequence ID" value="NZ_CP100400.1"/>
</dbReference>
<sequence length="106" mass="10877">MAQVLSTAWATLLLGAAIVAVGYLVKYRQWTTLVVGSAPFDSTDPSPVFASYAGNVTLVAGGFVVCMGVAQSLGLLALVPGWLQGLLFVGAVVLVAPRLGVVATER</sequence>